<dbReference type="OrthoDB" id="5830141at2759"/>
<gene>
    <name evidence="1" type="ORF">L596_025732</name>
</gene>
<name>A0A4U5M9L2_STECR</name>
<reference evidence="1 2" key="1">
    <citation type="journal article" date="2015" name="Genome Biol.">
        <title>Comparative genomics of Steinernema reveals deeply conserved gene regulatory networks.</title>
        <authorList>
            <person name="Dillman A.R."/>
            <person name="Macchietto M."/>
            <person name="Porter C.F."/>
            <person name="Rogers A."/>
            <person name="Williams B."/>
            <person name="Antoshechkin I."/>
            <person name="Lee M.M."/>
            <person name="Goodwin Z."/>
            <person name="Lu X."/>
            <person name="Lewis E.E."/>
            <person name="Goodrich-Blair H."/>
            <person name="Stock S.P."/>
            <person name="Adams B.J."/>
            <person name="Sternberg P.W."/>
            <person name="Mortazavi A."/>
        </authorList>
    </citation>
    <scope>NUCLEOTIDE SEQUENCE [LARGE SCALE GENOMIC DNA]</scope>
    <source>
        <strain evidence="1 2">ALL</strain>
    </source>
</reference>
<keyword evidence="2" id="KW-1185">Reference proteome</keyword>
<evidence type="ECO:0000313" key="2">
    <source>
        <dbReference type="Proteomes" id="UP000298663"/>
    </source>
</evidence>
<reference evidence="1 2" key="2">
    <citation type="journal article" date="2019" name="G3 (Bethesda)">
        <title>Hybrid Assembly of the Genome of the Entomopathogenic Nematode Steinernema carpocapsae Identifies the X-Chromosome.</title>
        <authorList>
            <person name="Serra L."/>
            <person name="Macchietto M."/>
            <person name="Macias-Munoz A."/>
            <person name="McGill C.J."/>
            <person name="Rodriguez I.M."/>
            <person name="Rodriguez B."/>
            <person name="Murad R."/>
            <person name="Mortazavi A."/>
        </authorList>
    </citation>
    <scope>NUCLEOTIDE SEQUENCE [LARGE SCALE GENOMIC DNA]</scope>
    <source>
        <strain evidence="1 2">ALL</strain>
    </source>
</reference>
<comment type="caution">
    <text evidence="1">The sequence shown here is derived from an EMBL/GenBank/DDBJ whole genome shotgun (WGS) entry which is preliminary data.</text>
</comment>
<proteinExistence type="predicted"/>
<organism evidence="1 2">
    <name type="scientific">Steinernema carpocapsae</name>
    <name type="common">Entomopathogenic nematode</name>
    <dbReference type="NCBI Taxonomy" id="34508"/>
    <lineage>
        <taxon>Eukaryota</taxon>
        <taxon>Metazoa</taxon>
        <taxon>Ecdysozoa</taxon>
        <taxon>Nematoda</taxon>
        <taxon>Chromadorea</taxon>
        <taxon>Rhabditida</taxon>
        <taxon>Tylenchina</taxon>
        <taxon>Panagrolaimomorpha</taxon>
        <taxon>Strongyloidoidea</taxon>
        <taxon>Steinernematidae</taxon>
        <taxon>Steinernema</taxon>
    </lineage>
</organism>
<dbReference type="STRING" id="34508.A0A4U5M9L2"/>
<dbReference type="EMBL" id="AZBU02000009">
    <property type="protein sequence ID" value="TKR65313.1"/>
    <property type="molecule type" value="Genomic_DNA"/>
</dbReference>
<protein>
    <submittedName>
        <fullName evidence="1">Uncharacterized protein</fullName>
    </submittedName>
</protein>
<evidence type="ECO:0000313" key="1">
    <source>
        <dbReference type="EMBL" id="TKR65313.1"/>
    </source>
</evidence>
<accession>A0A4U5M9L2</accession>
<dbReference type="Proteomes" id="UP000298663">
    <property type="component" value="Unassembled WGS sequence"/>
</dbReference>
<dbReference type="AlphaFoldDB" id="A0A4U5M9L2"/>
<sequence length="208" mass="23579">MLSGRVGLGGAHLGYIVVTGNTSEQEGSALVGMLLAADPSKTDRFPTISLDKELGLMEAKIKEVNEDFYIWPKAIPMVTKKRIYFPVCRRYDLQLYFHADHLACIELGKSGLTPAVQETTAIEDLEGYYNINDANMMVQRGSCTWLTFIQPGSDDDWRWNLQYYAVIGCTFLLRYVGGFTLWMSRYDRGSRSPLRKILHLARRAELVP</sequence>